<evidence type="ECO:0000256" key="5">
    <source>
        <dbReference type="ARBA" id="ARBA00022960"/>
    </source>
</evidence>
<name>A0A838YUR7_9GAMM</name>
<evidence type="ECO:0000256" key="3">
    <source>
        <dbReference type="ARBA" id="ARBA00022475"/>
    </source>
</evidence>
<dbReference type="GO" id="GO:0008360">
    <property type="term" value="P:regulation of cell shape"/>
    <property type="evidence" value="ECO:0007669"/>
    <property type="project" value="UniProtKB-KW"/>
</dbReference>
<dbReference type="AlphaFoldDB" id="A0A838YUR7"/>
<evidence type="ECO:0000256" key="1">
    <source>
        <dbReference type="ARBA" id="ARBA00004651"/>
    </source>
</evidence>
<keyword evidence="5" id="KW-0133">Cell shape</keyword>
<feature type="transmembrane region" description="Helical" evidence="8">
    <location>
        <begin position="21"/>
        <end position="46"/>
    </location>
</feature>
<comment type="caution">
    <text evidence="9">The sequence shown here is derived from an EMBL/GenBank/DDBJ whole genome shotgun (WGS) entry which is preliminary data.</text>
</comment>
<evidence type="ECO:0000256" key="7">
    <source>
        <dbReference type="ARBA" id="ARBA00023136"/>
    </source>
</evidence>
<keyword evidence="4 8" id="KW-0812">Transmembrane</keyword>
<keyword evidence="7 8" id="KW-0472">Membrane</keyword>
<evidence type="ECO:0000256" key="8">
    <source>
        <dbReference type="SAM" id="Phobius"/>
    </source>
</evidence>
<dbReference type="EMBL" id="JACETM010000005">
    <property type="protein sequence ID" value="MBA4723799.1"/>
    <property type="molecule type" value="Genomic_DNA"/>
</dbReference>
<evidence type="ECO:0000256" key="2">
    <source>
        <dbReference type="ARBA" id="ARBA00007776"/>
    </source>
</evidence>
<evidence type="ECO:0000313" key="9">
    <source>
        <dbReference type="EMBL" id="MBA4723799.1"/>
    </source>
</evidence>
<dbReference type="InterPro" id="IPR007227">
    <property type="entry name" value="Cell_shape_determining_MreD"/>
</dbReference>
<organism evidence="9 10">
    <name type="scientific">SAR86 cluster bacterium</name>
    <dbReference type="NCBI Taxonomy" id="2030880"/>
    <lineage>
        <taxon>Bacteria</taxon>
        <taxon>Pseudomonadati</taxon>
        <taxon>Pseudomonadota</taxon>
        <taxon>Gammaproteobacteria</taxon>
        <taxon>SAR86 cluster</taxon>
    </lineage>
</organism>
<accession>A0A838YUR7</accession>
<sequence>MNQESLTKILFYIVIGINLEAYINNFLVNFLIIVPLSFLIYSYFVYKSNIAFSATASFFIGIFVDLISGSYIGLNALVYLITTYIINSYKYVFRLFSYLQISIFFGIIATVYIGLTHLFINISNYSYLILFVSFVTNSILSFILSVIRVYRPIFFRNRRL</sequence>
<comment type="similarity">
    <text evidence="2">Belongs to the MreD family.</text>
</comment>
<keyword evidence="6 8" id="KW-1133">Transmembrane helix</keyword>
<feature type="transmembrane region" description="Helical" evidence="8">
    <location>
        <begin position="98"/>
        <end position="120"/>
    </location>
</feature>
<evidence type="ECO:0000256" key="6">
    <source>
        <dbReference type="ARBA" id="ARBA00022989"/>
    </source>
</evidence>
<dbReference type="Proteomes" id="UP000585327">
    <property type="component" value="Unassembled WGS sequence"/>
</dbReference>
<reference evidence="9 10" key="1">
    <citation type="submission" date="2020-06" db="EMBL/GenBank/DDBJ databases">
        <title>Dysbiosis in marine aquaculture revealed through microbiome analysis: reverse ecology for environmental sustainability.</title>
        <authorList>
            <person name="Haro-Moreno J.M."/>
            <person name="Coutinho F.H."/>
            <person name="Zaragoza-Solas A."/>
            <person name="Picazo A."/>
            <person name="Almagro-Moreno S."/>
            <person name="Lopez-Perez M."/>
        </authorList>
    </citation>
    <scope>NUCLEOTIDE SEQUENCE [LARGE SCALE GENOMIC DNA]</scope>
    <source>
        <strain evidence="9">MCMED-G42</strain>
    </source>
</reference>
<evidence type="ECO:0000313" key="10">
    <source>
        <dbReference type="Proteomes" id="UP000585327"/>
    </source>
</evidence>
<comment type="subcellular location">
    <subcellularLocation>
        <location evidence="1">Cell membrane</location>
        <topology evidence="1">Multi-pass membrane protein</topology>
    </subcellularLocation>
</comment>
<evidence type="ECO:0000256" key="4">
    <source>
        <dbReference type="ARBA" id="ARBA00022692"/>
    </source>
</evidence>
<proteinExistence type="inferred from homology"/>
<protein>
    <submittedName>
        <fullName evidence="9">Rod shape-determining protein MreD</fullName>
    </submittedName>
</protein>
<dbReference type="NCBIfam" id="TIGR03426">
    <property type="entry name" value="shape_MreD"/>
    <property type="match status" value="1"/>
</dbReference>
<dbReference type="GO" id="GO:0005886">
    <property type="term" value="C:plasma membrane"/>
    <property type="evidence" value="ECO:0007669"/>
    <property type="project" value="UniProtKB-SubCell"/>
</dbReference>
<feature type="transmembrane region" description="Helical" evidence="8">
    <location>
        <begin position="126"/>
        <end position="150"/>
    </location>
</feature>
<keyword evidence="3" id="KW-1003">Cell membrane</keyword>
<gene>
    <name evidence="9" type="primary">mreD</name>
    <name evidence="9" type="ORF">H2021_01140</name>
</gene>
<feature type="transmembrane region" description="Helical" evidence="8">
    <location>
        <begin position="58"/>
        <end position="86"/>
    </location>
</feature>